<accession>H0EQB7</accession>
<gene>
    <name evidence="1" type="ORF">M7I_4865</name>
</gene>
<comment type="caution">
    <text evidence="1">The sequence shown here is derived from an EMBL/GenBank/DDBJ whole genome shotgun (WGS) entry which is preliminary data.</text>
</comment>
<keyword evidence="2" id="KW-1185">Reference proteome</keyword>
<reference evidence="1 2" key="1">
    <citation type="journal article" date="2012" name="Eukaryot. Cell">
        <title>Genome sequence of the fungus Glarea lozoyensis: the first genome sequence of a species from the Helotiaceae family.</title>
        <authorList>
            <person name="Youssar L."/>
            <person name="Gruening B.A."/>
            <person name="Erxleben A."/>
            <person name="Guenther S."/>
            <person name="Huettel W."/>
        </authorList>
    </citation>
    <scope>NUCLEOTIDE SEQUENCE [LARGE SCALE GENOMIC DNA]</scope>
    <source>
        <strain evidence="2">ATCC 74030 / MF5533</strain>
    </source>
</reference>
<proteinExistence type="predicted"/>
<organism evidence="1 2">
    <name type="scientific">Glarea lozoyensis (strain ATCC 74030 / MF5533)</name>
    <dbReference type="NCBI Taxonomy" id="1104152"/>
    <lineage>
        <taxon>Eukaryota</taxon>
        <taxon>Fungi</taxon>
        <taxon>Dikarya</taxon>
        <taxon>Ascomycota</taxon>
        <taxon>Pezizomycotina</taxon>
        <taxon>Leotiomycetes</taxon>
        <taxon>Helotiales</taxon>
        <taxon>Helotiaceae</taxon>
        <taxon>Glarea</taxon>
    </lineage>
</organism>
<evidence type="ECO:0000313" key="1">
    <source>
        <dbReference type="EMBL" id="EHK99299.1"/>
    </source>
</evidence>
<dbReference type="EMBL" id="AGUE01000122">
    <property type="protein sequence ID" value="EHK99299.1"/>
    <property type="molecule type" value="Genomic_DNA"/>
</dbReference>
<name>H0EQB7_GLAL7</name>
<dbReference type="HOGENOM" id="CLU_3359813_0_0_1"/>
<evidence type="ECO:0000313" key="2">
    <source>
        <dbReference type="Proteomes" id="UP000005446"/>
    </source>
</evidence>
<dbReference type="InParanoid" id="H0EQB7"/>
<protein>
    <submittedName>
        <fullName evidence="1">Uncharacterized protein</fullName>
    </submittedName>
</protein>
<dbReference type="Proteomes" id="UP000005446">
    <property type="component" value="Unassembled WGS sequence"/>
</dbReference>
<sequence length="36" mass="4302">MSVPDKVDIVKCYKNTYRSNLRRRLQKLAPRRDIPA</sequence>
<dbReference type="AlphaFoldDB" id="H0EQB7"/>